<gene>
    <name evidence="1" type="ORF">CPT_Sansa42</name>
</gene>
<dbReference type="EMBL" id="KT001913">
    <property type="protein sequence ID" value="AKU43446.1"/>
    <property type="molecule type" value="Genomic_DNA"/>
</dbReference>
<proteinExistence type="predicted"/>
<name>A0A0K1LLS4_9CAUD</name>
<evidence type="ECO:0000313" key="1">
    <source>
        <dbReference type="EMBL" id="AKU43446.1"/>
    </source>
</evidence>
<reference evidence="1 2" key="1">
    <citation type="journal article" date="2015" name="Genome Announc.">
        <title>Complete Genome Sequence of Caulobacter crescentus Siphophage Sansa.</title>
        <authorList>
            <person name="Vara L."/>
            <person name="Kane A.A."/>
            <person name="Cahill J.L."/>
            <person name="Rasche E.S."/>
            <person name="Kuty Everett G.F."/>
        </authorList>
    </citation>
    <scope>NUCLEOTIDE SEQUENCE [LARGE SCALE GENOMIC DNA]</scope>
</reference>
<sequence>MITALIYEPKPDDPKSGRIIQTVQAYDMSAEPRPWVPAPDNEYRIDWDRTHKIVNEEVLPIEE</sequence>
<dbReference type="Proteomes" id="UP000225322">
    <property type="component" value="Segment"/>
</dbReference>
<protein>
    <submittedName>
        <fullName evidence="1">Uncharacterized protein</fullName>
    </submittedName>
</protein>
<organism evidence="1 2">
    <name type="scientific">Caulobacter phage Sansa</name>
    <dbReference type="NCBI Taxonomy" id="1675600"/>
    <lineage>
        <taxon>Viruses</taxon>
        <taxon>Duplodnaviria</taxon>
        <taxon>Heunggongvirae</taxon>
        <taxon>Uroviricota</taxon>
        <taxon>Caudoviricetes</taxon>
        <taxon>Sansavirus</taxon>
        <taxon>Sansavirus sansa</taxon>
        <taxon>Caulobacter virus Sansa</taxon>
    </lineage>
</organism>
<accession>A0A0K1LLS4</accession>
<evidence type="ECO:0000313" key="2">
    <source>
        <dbReference type="Proteomes" id="UP000225322"/>
    </source>
</evidence>
<keyword evidence="2" id="KW-1185">Reference proteome</keyword>